<evidence type="ECO:0000313" key="2">
    <source>
        <dbReference type="EMBL" id="PPK88330.1"/>
    </source>
</evidence>
<name>A0A2S6IA07_9BACT</name>
<accession>A0A2S6IA07</accession>
<dbReference type="OrthoDB" id="9812355at2"/>
<evidence type="ECO:0008006" key="4">
    <source>
        <dbReference type="Google" id="ProtNLM"/>
    </source>
</evidence>
<gene>
    <name evidence="2" type="ORF">CLV84_1295</name>
</gene>
<evidence type="ECO:0000256" key="1">
    <source>
        <dbReference type="SAM" id="SignalP"/>
    </source>
</evidence>
<dbReference type="Proteomes" id="UP000237662">
    <property type="component" value="Unassembled WGS sequence"/>
</dbReference>
<dbReference type="AlphaFoldDB" id="A0A2S6IA07"/>
<proteinExistence type="predicted"/>
<protein>
    <recommendedName>
        <fullName evidence="4">TonB-like protein</fullName>
    </recommendedName>
</protein>
<feature type="chain" id="PRO_5015785068" description="TonB-like protein" evidence="1">
    <location>
        <begin position="25"/>
        <end position="174"/>
    </location>
</feature>
<keyword evidence="3" id="KW-1185">Reference proteome</keyword>
<dbReference type="Gene3D" id="3.30.1150.10">
    <property type="match status" value="1"/>
</dbReference>
<reference evidence="2 3" key="1">
    <citation type="submission" date="2018-02" db="EMBL/GenBank/DDBJ databases">
        <title>Genomic Encyclopedia of Archaeal and Bacterial Type Strains, Phase II (KMG-II): from individual species to whole genera.</title>
        <authorList>
            <person name="Goeker M."/>
        </authorList>
    </citation>
    <scope>NUCLEOTIDE SEQUENCE [LARGE SCALE GENOMIC DNA]</scope>
    <source>
        <strain evidence="2 3">DSM 29526</strain>
    </source>
</reference>
<evidence type="ECO:0000313" key="3">
    <source>
        <dbReference type="Proteomes" id="UP000237662"/>
    </source>
</evidence>
<dbReference type="RefSeq" id="WP_104418883.1">
    <property type="nucleotide sequence ID" value="NZ_PTJC01000005.1"/>
</dbReference>
<dbReference type="SUPFAM" id="SSF74653">
    <property type="entry name" value="TolA/TonB C-terminal domain"/>
    <property type="match status" value="1"/>
</dbReference>
<sequence length="174" mass="19200">MIRFFLTLWVGVCFVIGLSAQDSAAHLPAGSVRLEAGTSDDAESRFLTAIYQNIQYPQTARAYGITGAVFVTYTIDTAGGLTVKETRYFSPEELAARPMRIRESDVLRVVAYSVGGPAYTGTATTNKKRLKRGQADLSKEVARTLRQLPTFVPARRAGQTVEEIQIKLVYFDIE</sequence>
<keyword evidence="1" id="KW-0732">Signal</keyword>
<feature type="signal peptide" evidence="1">
    <location>
        <begin position="1"/>
        <end position="24"/>
    </location>
</feature>
<organism evidence="2 3">
    <name type="scientific">Neolewinella xylanilytica</name>
    <dbReference type="NCBI Taxonomy" id="1514080"/>
    <lineage>
        <taxon>Bacteria</taxon>
        <taxon>Pseudomonadati</taxon>
        <taxon>Bacteroidota</taxon>
        <taxon>Saprospiria</taxon>
        <taxon>Saprospirales</taxon>
        <taxon>Lewinellaceae</taxon>
        <taxon>Neolewinella</taxon>
    </lineage>
</organism>
<comment type="caution">
    <text evidence="2">The sequence shown here is derived from an EMBL/GenBank/DDBJ whole genome shotgun (WGS) entry which is preliminary data.</text>
</comment>
<dbReference type="EMBL" id="PTJC01000005">
    <property type="protein sequence ID" value="PPK88330.1"/>
    <property type="molecule type" value="Genomic_DNA"/>
</dbReference>